<reference evidence="1" key="1">
    <citation type="submission" date="2014-09" db="EMBL/GenBank/DDBJ databases">
        <authorList>
            <person name="Magalhaes I.L.F."/>
            <person name="Oliveira U."/>
            <person name="Santos F.R."/>
            <person name="Vidigal T.H.D.A."/>
            <person name="Brescovit A.D."/>
            <person name="Santos A.J."/>
        </authorList>
    </citation>
    <scope>NUCLEOTIDE SEQUENCE</scope>
    <source>
        <tissue evidence="1">Shoot tissue taken approximately 20 cm above the soil surface</tissue>
    </source>
</reference>
<name>A0A0A9HNL4_ARUDO</name>
<organism evidence="1">
    <name type="scientific">Arundo donax</name>
    <name type="common">Giant reed</name>
    <name type="synonym">Donax arundinaceus</name>
    <dbReference type="NCBI Taxonomy" id="35708"/>
    <lineage>
        <taxon>Eukaryota</taxon>
        <taxon>Viridiplantae</taxon>
        <taxon>Streptophyta</taxon>
        <taxon>Embryophyta</taxon>
        <taxon>Tracheophyta</taxon>
        <taxon>Spermatophyta</taxon>
        <taxon>Magnoliopsida</taxon>
        <taxon>Liliopsida</taxon>
        <taxon>Poales</taxon>
        <taxon>Poaceae</taxon>
        <taxon>PACMAD clade</taxon>
        <taxon>Arundinoideae</taxon>
        <taxon>Arundineae</taxon>
        <taxon>Arundo</taxon>
    </lineage>
</organism>
<sequence>MCMDCVERMGSVTTLVVLDVDVLQIMRWLIQQTGTKDADQSSRLTTETKHTRILHLSGNLMLITTALICPPISPSHSKHAGTFA</sequence>
<evidence type="ECO:0000313" key="1">
    <source>
        <dbReference type="EMBL" id="JAE38715.1"/>
    </source>
</evidence>
<proteinExistence type="predicted"/>
<dbReference type="EMBL" id="GBRH01159181">
    <property type="protein sequence ID" value="JAE38715.1"/>
    <property type="molecule type" value="Transcribed_RNA"/>
</dbReference>
<reference evidence="1" key="2">
    <citation type="journal article" date="2015" name="Data Brief">
        <title>Shoot transcriptome of the giant reed, Arundo donax.</title>
        <authorList>
            <person name="Barrero R.A."/>
            <person name="Guerrero F.D."/>
            <person name="Moolhuijzen P."/>
            <person name="Goolsby J.A."/>
            <person name="Tidwell J."/>
            <person name="Bellgard S.E."/>
            <person name="Bellgard M.I."/>
        </authorList>
    </citation>
    <scope>NUCLEOTIDE SEQUENCE</scope>
    <source>
        <tissue evidence="1">Shoot tissue taken approximately 20 cm above the soil surface</tissue>
    </source>
</reference>
<accession>A0A0A9HNL4</accession>
<dbReference type="AlphaFoldDB" id="A0A0A9HNL4"/>
<protein>
    <submittedName>
        <fullName evidence="1">Uncharacterized protein</fullName>
    </submittedName>
</protein>